<evidence type="ECO:0008006" key="3">
    <source>
        <dbReference type="Google" id="ProtNLM"/>
    </source>
</evidence>
<dbReference type="EMBL" id="ML738344">
    <property type="protein sequence ID" value="KAE8311318.1"/>
    <property type="molecule type" value="Genomic_DNA"/>
</dbReference>
<keyword evidence="2" id="KW-1185">Reference proteome</keyword>
<reference evidence="2" key="1">
    <citation type="submission" date="2019-04" db="EMBL/GenBank/DDBJ databases">
        <title>Friends and foes A comparative genomics studyof 23 Aspergillus species from section Flavi.</title>
        <authorList>
            <consortium name="DOE Joint Genome Institute"/>
            <person name="Kjaerbolling I."/>
            <person name="Vesth T."/>
            <person name="Frisvad J.C."/>
            <person name="Nybo J.L."/>
            <person name="Theobald S."/>
            <person name="Kildgaard S."/>
            <person name="Isbrandt T."/>
            <person name="Kuo A."/>
            <person name="Sato A."/>
            <person name="Lyhne E.K."/>
            <person name="Kogle M.E."/>
            <person name="Wiebenga A."/>
            <person name="Kun R.S."/>
            <person name="Lubbers R.J."/>
            <person name="Makela M.R."/>
            <person name="Barry K."/>
            <person name="Chovatia M."/>
            <person name="Clum A."/>
            <person name="Daum C."/>
            <person name="Haridas S."/>
            <person name="He G."/>
            <person name="LaButti K."/>
            <person name="Lipzen A."/>
            <person name="Mondo S."/>
            <person name="Riley R."/>
            <person name="Salamov A."/>
            <person name="Simmons B.A."/>
            <person name="Magnuson J.K."/>
            <person name="Henrissat B."/>
            <person name="Mortensen U.H."/>
            <person name="Larsen T.O."/>
            <person name="Devries R.P."/>
            <person name="Grigoriev I.V."/>
            <person name="Machida M."/>
            <person name="Baker S.E."/>
            <person name="Andersen M.R."/>
        </authorList>
    </citation>
    <scope>NUCLEOTIDE SEQUENCE [LARGE SCALE GENOMIC DNA]</scope>
    <source>
        <strain evidence="2">CBS 130015</strain>
    </source>
</reference>
<name>A0A5N6VSX4_9EURO</name>
<dbReference type="Proteomes" id="UP000325433">
    <property type="component" value="Unassembled WGS sequence"/>
</dbReference>
<organism evidence="1 2">
    <name type="scientific">Aspergillus transmontanensis</name>
    <dbReference type="NCBI Taxonomy" id="1034304"/>
    <lineage>
        <taxon>Eukaryota</taxon>
        <taxon>Fungi</taxon>
        <taxon>Dikarya</taxon>
        <taxon>Ascomycota</taxon>
        <taxon>Pezizomycotina</taxon>
        <taxon>Eurotiomycetes</taxon>
        <taxon>Eurotiomycetidae</taxon>
        <taxon>Eurotiales</taxon>
        <taxon>Aspergillaceae</taxon>
        <taxon>Aspergillus</taxon>
        <taxon>Aspergillus subgen. Circumdati</taxon>
    </lineage>
</organism>
<gene>
    <name evidence="1" type="ORF">BDV41DRAFT_542649</name>
</gene>
<sequence length="141" mass="16205">MNVVTAIASILAILKTLIATLSRLYDAYKRQKEQPTFLREYQDEPRDIKSVTQIFEDDEALQTEAIKAQILTIGTLSQNLHDYLRQLDPEHKSTPRRFPHQLIRGLKDEKNMTSPINQISRAKANLLLHVQVSGFKLTADY</sequence>
<evidence type="ECO:0000313" key="1">
    <source>
        <dbReference type="EMBL" id="KAE8311318.1"/>
    </source>
</evidence>
<protein>
    <recommendedName>
        <fullName evidence="3">NACHT-NTPase and P-loop NTPases N-terminal domain-containing protein</fullName>
    </recommendedName>
</protein>
<proteinExistence type="predicted"/>
<accession>A0A5N6VSX4</accession>
<evidence type="ECO:0000313" key="2">
    <source>
        <dbReference type="Proteomes" id="UP000325433"/>
    </source>
</evidence>
<dbReference type="AlphaFoldDB" id="A0A5N6VSX4"/>